<dbReference type="Proteomes" id="UP001154252">
    <property type="component" value="Unassembled WGS sequence"/>
</dbReference>
<feature type="region of interest" description="Disordered" evidence="1">
    <location>
        <begin position="108"/>
        <end position="129"/>
    </location>
</feature>
<dbReference type="GO" id="GO:0005525">
    <property type="term" value="F:GTP binding"/>
    <property type="evidence" value="ECO:0007669"/>
    <property type="project" value="InterPro"/>
</dbReference>
<evidence type="ECO:0000256" key="1">
    <source>
        <dbReference type="SAM" id="MobiDB-lite"/>
    </source>
</evidence>
<organism evidence="3 4">
    <name type="scientific">Penicillium egyptiacum</name>
    <dbReference type="NCBI Taxonomy" id="1303716"/>
    <lineage>
        <taxon>Eukaryota</taxon>
        <taxon>Fungi</taxon>
        <taxon>Dikarya</taxon>
        <taxon>Ascomycota</taxon>
        <taxon>Pezizomycotina</taxon>
        <taxon>Eurotiomycetes</taxon>
        <taxon>Eurotiomycetidae</taxon>
        <taxon>Eurotiales</taxon>
        <taxon>Aspergillaceae</taxon>
        <taxon>Penicillium</taxon>
    </lineage>
</organism>
<evidence type="ECO:0000259" key="2">
    <source>
        <dbReference type="Pfam" id="PF00009"/>
    </source>
</evidence>
<dbReference type="AlphaFoldDB" id="A0A9W4KBI8"/>
<protein>
    <recommendedName>
        <fullName evidence="2">Tr-type G domain-containing protein</fullName>
    </recommendedName>
</protein>
<dbReference type="InterPro" id="IPR027417">
    <property type="entry name" value="P-loop_NTPase"/>
</dbReference>
<dbReference type="PANTHER" id="PTHR43721:SF30">
    <property type="entry name" value="TR-TYPE G DOMAIN-CONTAINING PROTEIN"/>
    <property type="match status" value="1"/>
</dbReference>
<dbReference type="InterPro" id="IPR000795">
    <property type="entry name" value="T_Tr_GTP-bd_dom"/>
</dbReference>
<reference evidence="3" key="1">
    <citation type="submission" date="2021-07" db="EMBL/GenBank/DDBJ databases">
        <authorList>
            <person name="Branca A.L. A."/>
        </authorList>
    </citation>
    <scope>NUCLEOTIDE SEQUENCE</scope>
</reference>
<evidence type="ECO:0000313" key="3">
    <source>
        <dbReference type="EMBL" id="CAG8892533.1"/>
    </source>
</evidence>
<dbReference type="Pfam" id="PF00009">
    <property type="entry name" value="GTP_EFTU"/>
    <property type="match status" value="1"/>
</dbReference>
<accession>A0A9W4KBI8</accession>
<dbReference type="GO" id="GO:0003924">
    <property type="term" value="F:GTPase activity"/>
    <property type="evidence" value="ECO:0007669"/>
    <property type="project" value="InterPro"/>
</dbReference>
<dbReference type="InterPro" id="IPR050055">
    <property type="entry name" value="EF-Tu_GTPase"/>
</dbReference>
<keyword evidence="4" id="KW-1185">Reference proteome</keyword>
<feature type="domain" description="Tr-type G" evidence="2">
    <location>
        <begin position="316"/>
        <end position="567"/>
    </location>
</feature>
<feature type="region of interest" description="Disordered" evidence="1">
    <location>
        <begin position="1"/>
        <end position="36"/>
    </location>
</feature>
<dbReference type="EMBL" id="CAJVRC010000845">
    <property type="protein sequence ID" value="CAG8892533.1"/>
    <property type="molecule type" value="Genomic_DNA"/>
</dbReference>
<feature type="region of interest" description="Disordered" evidence="1">
    <location>
        <begin position="651"/>
        <end position="692"/>
    </location>
</feature>
<comment type="caution">
    <text evidence="3">The sequence shown here is derived from an EMBL/GenBank/DDBJ whole genome shotgun (WGS) entry which is preliminary data.</text>
</comment>
<evidence type="ECO:0000313" key="4">
    <source>
        <dbReference type="Proteomes" id="UP001154252"/>
    </source>
</evidence>
<dbReference type="PANTHER" id="PTHR43721">
    <property type="entry name" value="ELONGATION FACTOR TU-RELATED"/>
    <property type="match status" value="1"/>
</dbReference>
<feature type="compositionally biased region" description="Low complexity" evidence="1">
    <location>
        <begin position="661"/>
        <end position="677"/>
    </location>
</feature>
<sequence>MASIFTYDPDPPRVSSPWSTSGSSTPQINASGSRGLAIRTRSSATPLRVDPDLLSNYGISKLEPEPQEGPTEYKVHLLLRPRRPYLSMSTGHVIAGSYHHNYRVMPNTSTPVSPGLEPSPRPMQAKSSQSRHQRLQGLTTQLLWRLQQSSPFHSSTTANLVVPVLPEAALELGVPSKPARLLPGLEESQGALYEIGVGDDGTFVGLTQDELDESMTNLQAMAASIGCKVEMLRRVVVGKCEWAENLPSALGVPSATGVQTKTNTESLWVAEALVSPDLDFYNISPIKSNNDTKTAAHPQVGNTLVLDEDHSHTEQIRISLAGPSTAGKTSLLGTLTSSALDNGRGKSRLSLLKHRHEISSGITSSVAQELIGYTDEAPATVINYASGNVAGWDDIHAASKGARLAFVSDLPGSIRYLKSTLRGLVSWAPHYVMLCIPANCGAETPSSEQAGTEQSEIDKCLSYLELCLKLEVPVLIVITKLDVASRSGLRDNLGKVLSALKTAGRQPAMLPASPAGDKPLDLQQVSTLESTQVQKVCSAADGKWGHTVPIMLTSAVDGSGIGKLHAFLRSLPIPTRPSQRTLRIPKALPMRSHSSANIFDVDEVFAIPPSKVYSLDSEKGGQENRGIVLCGLVRRGNISIGDEMVIGPILVDVPNDQGNESQPPGGSLSRSGPGPSSDFPASFPQNSLSGKDSQARWQRIRVVSVRDLRLPVRRLIRDQVGTIGIEPIGVSEDGRLPRFGRIRKGMILSNFHAPLSSSNGPSPGGSLLALPFHTGFTATFRSTEFSAPNSPPLLLGGNAIAYIANIRATVRVICMALTRTGEELSSEPPSPSEPAFFSFDGDPHSPNDKSNDATTSNTVDGAGDAVRDISKVMSGVSSVGAASSAEALKEDVKITFALVSSVEWVELGSRVLVMPGVSIASASAQSGATVASAPGSSSVSGTSMSGLEGFVGTICEVVPGRVPVAES</sequence>
<proteinExistence type="predicted"/>
<feature type="compositionally biased region" description="Basic and acidic residues" evidence="1">
    <location>
        <begin position="841"/>
        <end position="851"/>
    </location>
</feature>
<dbReference type="OrthoDB" id="5342685at2759"/>
<feature type="compositionally biased region" description="Polar residues" evidence="1">
    <location>
        <begin position="683"/>
        <end position="692"/>
    </location>
</feature>
<feature type="region of interest" description="Disordered" evidence="1">
    <location>
        <begin position="821"/>
        <end position="862"/>
    </location>
</feature>
<gene>
    <name evidence="3" type="ORF">PEGY_LOCUS3185</name>
</gene>
<dbReference type="GO" id="GO:0003746">
    <property type="term" value="F:translation elongation factor activity"/>
    <property type="evidence" value="ECO:0007669"/>
    <property type="project" value="TreeGrafter"/>
</dbReference>
<dbReference type="SUPFAM" id="SSF52540">
    <property type="entry name" value="P-loop containing nucleoside triphosphate hydrolases"/>
    <property type="match status" value="1"/>
</dbReference>
<name>A0A9W4KBI8_9EURO</name>
<dbReference type="Gene3D" id="3.40.50.300">
    <property type="entry name" value="P-loop containing nucleotide triphosphate hydrolases"/>
    <property type="match status" value="1"/>
</dbReference>
<feature type="compositionally biased region" description="Low complexity" evidence="1">
    <location>
        <begin position="15"/>
        <end position="26"/>
    </location>
</feature>